<protein>
    <submittedName>
        <fullName evidence="2">WGS project CAEQ00000000 data, annotated contig 1488</fullName>
    </submittedName>
</protein>
<evidence type="ECO:0000256" key="1">
    <source>
        <dbReference type="SAM" id="MobiDB-lite"/>
    </source>
</evidence>
<comment type="caution">
    <text evidence="2">The sequence shown here is derived from an EMBL/GenBank/DDBJ whole genome shotgun (WGS) entry which is preliminary data.</text>
</comment>
<keyword evidence="3" id="KW-1185">Reference proteome</keyword>
<evidence type="ECO:0000313" key="2">
    <source>
        <dbReference type="EMBL" id="CCD12821.1"/>
    </source>
</evidence>
<dbReference type="EMBL" id="CAEQ01000893">
    <property type="protein sequence ID" value="CCD12821.1"/>
    <property type="molecule type" value="Genomic_DNA"/>
</dbReference>
<dbReference type="Proteomes" id="UP000000702">
    <property type="component" value="Unassembled WGS sequence"/>
</dbReference>
<accession>F9W6L4</accession>
<reference evidence="2 3" key="2">
    <citation type="journal article" date="2012" name="Proc. Natl. Acad. Sci. U.S.A.">
        <title>Antigenic diversity is generated by distinct evolutionary mechanisms in African trypanosome species.</title>
        <authorList>
            <person name="Jackson A.P."/>
            <person name="Berry A."/>
            <person name="Aslett M."/>
            <person name="Allison H.C."/>
            <person name="Burton P."/>
            <person name="Vavrova-Anderson J."/>
            <person name="Brown R."/>
            <person name="Browne H."/>
            <person name="Corton N."/>
            <person name="Hauser H."/>
            <person name="Gamble J."/>
            <person name="Gilderthorp R."/>
            <person name="Marcello L."/>
            <person name="McQuillan J."/>
            <person name="Otto T.D."/>
            <person name="Quail M.A."/>
            <person name="Sanders M.J."/>
            <person name="van Tonder A."/>
            <person name="Ginger M.L."/>
            <person name="Field M.C."/>
            <person name="Barry J.D."/>
            <person name="Hertz-Fowler C."/>
            <person name="Berriman M."/>
        </authorList>
    </citation>
    <scope>NUCLEOTIDE SEQUENCE [LARGE SCALE GENOMIC DNA]</scope>
    <source>
        <strain evidence="2 3">IL3000</strain>
    </source>
</reference>
<reference evidence="3" key="1">
    <citation type="submission" date="2011-07" db="EMBL/GenBank/DDBJ databases">
        <title>Divergent evolution of antigenic variation in African trypanosomes.</title>
        <authorList>
            <person name="Jackson A.P."/>
            <person name="Berry A."/>
            <person name="Allison H.C."/>
            <person name="Burton P."/>
            <person name="Anderson J."/>
            <person name="Aslett M."/>
            <person name="Brown R."/>
            <person name="Corton N."/>
            <person name="Harris D."/>
            <person name="Hauser H."/>
            <person name="Gamble J."/>
            <person name="Gilderthorp R."/>
            <person name="McQuillan J."/>
            <person name="Quail M.A."/>
            <person name="Sanders M."/>
            <person name="Van Tonder A."/>
            <person name="Ginger M.L."/>
            <person name="Donelson J.E."/>
            <person name="Field M.C."/>
            <person name="Barry J.D."/>
            <person name="Berriman M."/>
            <person name="Hertz-Fowler C."/>
        </authorList>
    </citation>
    <scope>NUCLEOTIDE SEQUENCE [LARGE SCALE GENOMIC DNA]</scope>
    <source>
        <strain evidence="3">IL3000</strain>
    </source>
</reference>
<evidence type="ECO:0000313" key="3">
    <source>
        <dbReference type="Proteomes" id="UP000000702"/>
    </source>
</evidence>
<gene>
    <name evidence="2" type="ORF">TCIL3000_0_36690</name>
</gene>
<name>F9W6L4_TRYCI</name>
<proteinExistence type="predicted"/>
<sequence>MNQWRISAAQRSANFLNNEQGATSRMPTVARKCRNTMRQMLERLHDNTVKDVRYLVGDAIITLCDWALRGASTLLAWTPRPILDEAVREARKQPLFSLASGSMSVQSSSEASDKLTRQVAGSPSTQREPGGTEDSELEGIFRKAFKSWEGACLVDFLTQK</sequence>
<feature type="region of interest" description="Disordered" evidence="1">
    <location>
        <begin position="102"/>
        <end position="136"/>
    </location>
</feature>
<organism evidence="2 3">
    <name type="scientific">Trypanosoma congolense (strain IL3000)</name>
    <dbReference type="NCBI Taxonomy" id="1068625"/>
    <lineage>
        <taxon>Eukaryota</taxon>
        <taxon>Discoba</taxon>
        <taxon>Euglenozoa</taxon>
        <taxon>Kinetoplastea</taxon>
        <taxon>Metakinetoplastina</taxon>
        <taxon>Trypanosomatida</taxon>
        <taxon>Trypanosomatidae</taxon>
        <taxon>Trypanosoma</taxon>
        <taxon>Nannomonas</taxon>
    </lineage>
</organism>
<dbReference type="VEuPathDB" id="TriTrypDB:TcIL3000_0_36690"/>
<dbReference type="AlphaFoldDB" id="F9W6L4"/>